<feature type="chain" id="PRO_5041931295" evidence="1">
    <location>
        <begin position="32"/>
        <end position="169"/>
    </location>
</feature>
<dbReference type="GO" id="GO:0050482">
    <property type="term" value="P:arachidonate secretion"/>
    <property type="evidence" value="ECO:0007669"/>
    <property type="project" value="InterPro"/>
</dbReference>
<dbReference type="GO" id="GO:0006644">
    <property type="term" value="P:phospholipid metabolic process"/>
    <property type="evidence" value="ECO:0007669"/>
    <property type="project" value="InterPro"/>
</dbReference>
<dbReference type="KEGG" id="acad:UA74_09515"/>
<dbReference type="AlphaFoldDB" id="A0AAC9LAF7"/>
<proteinExistence type="predicted"/>
<accession>A0AAC9LAF7</accession>
<sequence>MTTTLRRTVKAAFASVLAAAAVFLGTGTANAALPPAELQAFTDNQVFSVSLGQFVTTRGQAPHSDQLDWSSDGCSWSPDQPFGYEFLNSCHRHDFGYRNYKLQGRFTEANRLRIDDKFRSDMYSVCGGGWTCERTADVYYYAVRNFGGSGTTADALSKVETQAQLVSGR</sequence>
<evidence type="ECO:0000313" key="3">
    <source>
        <dbReference type="Proteomes" id="UP000185511"/>
    </source>
</evidence>
<dbReference type="InterPro" id="IPR015141">
    <property type="entry name" value="PLipase_A2_prok/fun"/>
</dbReference>
<dbReference type="EMBL" id="CP016076">
    <property type="protein sequence ID" value="APU13966.1"/>
    <property type="molecule type" value="Genomic_DNA"/>
</dbReference>
<name>A0AAC9LAF7_9PSEU</name>
<protein>
    <submittedName>
        <fullName evidence="2">Prokaryotic phospholipase A2</fullName>
    </submittedName>
</protein>
<dbReference type="Proteomes" id="UP000185511">
    <property type="component" value="Chromosome"/>
</dbReference>
<dbReference type="Pfam" id="PF09056">
    <property type="entry name" value="Phospholip_A2_3"/>
    <property type="match status" value="1"/>
</dbReference>
<dbReference type="GO" id="GO:0004623">
    <property type="term" value="F:phospholipase A2 activity"/>
    <property type="evidence" value="ECO:0007669"/>
    <property type="project" value="InterPro"/>
</dbReference>
<evidence type="ECO:0000313" key="2">
    <source>
        <dbReference type="EMBL" id="APU13966.1"/>
    </source>
</evidence>
<dbReference type="Gene3D" id="1.20.90.10">
    <property type="entry name" value="Phospholipase A2 domain"/>
    <property type="match status" value="1"/>
</dbReference>
<feature type="signal peptide" evidence="1">
    <location>
        <begin position="1"/>
        <end position="31"/>
    </location>
</feature>
<dbReference type="InterPro" id="IPR036444">
    <property type="entry name" value="PLipase_A2_dom_sf"/>
</dbReference>
<keyword evidence="1" id="KW-0732">Signal</keyword>
<dbReference type="SUPFAM" id="SSF48619">
    <property type="entry name" value="Phospholipase A2, PLA2"/>
    <property type="match status" value="1"/>
</dbReference>
<evidence type="ECO:0000256" key="1">
    <source>
        <dbReference type="SAM" id="SignalP"/>
    </source>
</evidence>
<organism evidence="2 3">
    <name type="scientific">Actinoalloteichus fjordicus</name>
    <dbReference type="NCBI Taxonomy" id="1612552"/>
    <lineage>
        <taxon>Bacteria</taxon>
        <taxon>Bacillati</taxon>
        <taxon>Actinomycetota</taxon>
        <taxon>Actinomycetes</taxon>
        <taxon>Pseudonocardiales</taxon>
        <taxon>Pseudonocardiaceae</taxon>
        <taxon>Actinoalloteichus</taxon>
    </lineage>
</organism>
<gene>
    <name evidence="2" type="ORF">UA74_09515</name>
</gene>
<dbReference type="RefSeq" id="WP_198042976.1">
    <property type="nucleotide sequence ID" value="NZ_CP016076.1"/>
</dbReference>
<reference evidence="3" key="1">
    <citation type="submission" date="2016-06" db="EMBL/GenBank/DDBJ databases">
        <title>Complete genome sequence of Actinoalloteichus fjordicus DSM 46855 (=ADI127-17), type strain of the new species Actinoalloteichus fjordicus.</title>
        <authorList>
            <person name="Ruckert C."/>
            <person name="Nouioui I."/>
            <person name="Willmese J."/>
            <person name="van Wezel G."/>
            <person name="Klenk H.-P."/>
            <person name="Kalinowski J."/>
            <person name="Zotchev S.B."/>
        </authorList>
    </citation>
    <scope>NUCLEOTIDE SEQUENCE [LARGE SCALE GENOMIC DNA]</scope>
    <source>
        <strain evidence="3">ADI127-7</strain>
    </source>
</reference>
<keyword evidence="3" id="KW-1185">Reference proteome</keyword>